<evidence type="ECO:0000256" key="7">
    <source>
        <dbReference type="SAM" id="Phobius"/>
    </source>
</evidence>
<comment type="similarity">
    <text evidence="2">Belongs to the peptidase A24 family.</text>
</comment>
<evidence type="ECO:0000256" key="1">
    <source>
        <dbReference type="ARBA" id="ARBA00004651"/>
    </source>
</evidence>
<feature type="transmembrane region" description="Helical" evidence="7">
    <location>
        <begin position="7"/>
        <end position="31"/>
    </location>
</feature>
<comment type="caution">
    <text evidence="10">The sequence shown here is derived from an EMBL/GenBank/DDBJ whole genome shotgun (WGS) entry which is preliminary data.</text>
</comment>
<dbReference type="Gene3D" id="1.20.120.1220">
    <property type="match status" value="1"/>
</dbReference>
<evidence type="ECO:0000256" key="4">
    <source>
        <dbReference type="ARBA" id="ARBA00022692"/>
    </source>
</evidence>
<dbReference type="GO" id="GO:0005886">
    <property type="term" value="C:plasma membrane"/>
    <property type="evidence" value="ECO:0007669"/>
    <property type="project" value="UniProtKB-SubCell"/>
</dbReference>
<feature type="transmembrane region" description="Helical" evidence="7">
    <location>
        <begin position="222"/>
        <end position="241"/>
    </location>
</feature>
<dbReference type="EMBL" id="QSOE01000030">
    <property type="protein sequence ID" value="RGI89056.1"/>
    <property type="molecule type" value="Genomic_DNA"/>
</dbReference>
<proteinExistence type="inferred from homology"/>
<keyword evidence="4 7" id="KW-0812">Transmembrane</keyword>
<feature type="domain" description="Prepilin peptidase A24 N-terminal" evidence="9">
    <location>
        <begin position="15"/>
        <end position="96"/>
    </location>
</feature>
<feature type="transmembrane region" description="Helical" evidence="7">
    <location>
        <begin position="89"/>
        <end position="115"/>
    </location>
</feature>
<dbReference type="Pfam" id="PF06750">
    <property type="entry name" value="A24_N_bact"/>
    <property type="match status" value="1"/>
</dbReference>
<dbReference type="InterPro" id="IPR000045">
    <property type="entry name" value="Prepilin_IV_endopep_pep"/>
</dbReference>
<evidence type="ECO:0000259" key="9">
    <source>
        <dbReference type="Pfam" id="PF06750"/>
    </source>
</evidence>
<dbReference type="GO" id="GO:0006465">
    <property type="term" value="P:signal peptide processing"/>
    <property type="evidence" value="ECO:0007669"/>
    <property type="project" value="TreeGrafter"/>
</dbReference>
<evidence type="ECO:0000313" key="11">
    <source>
        <dbReference type="Proteomes" id="UP000262524"/>
    </source>
</evidence>
<protein>
    <submittedName>
        <fullName evidence="10">Prepilin peptidase</fullName>
    </submittedName>
</protein>
<keyword evidence="5 7" id="KW-1133">Transmembrane helix</keyword>
<dbReference type="GO" id="GO:0004190">
    <property type="term" value="F:aspartic-type endopeptidase activity"/>
    <property type="evidence" value="ECO:0007669"/>
    <property type="project" value="InterPro"/>
</dbReference>
<evidence type="ECO:0000259" key="8">
    <source>
        <dbReference type="Pfam" id="PF01478"/>
    </source>
</evidence>
<dbReference type="InterPro" id="IPR010627">
    <property type="entry name" value="Prepilin_pept_A24_N"/>
</dbReference>
<gene>
    <name evidence="10" type="ORF">DXD91_06315</name>
</gene>
<evidence type="ECO:0000256" key="2">
    <source>
        <dbReference type="ARBA" id="ARBA00005801"/>
    </source>
</evidence>
<name>A0A374NRC6_9FIRM</name>
<evidence type="ECO:0000256" key="3">
    <source>
        <dbReference type="ARBA" id="ARBA00022475"/>
    </source>
</evidence>
<dbReference type="InterPro" id="IPR050882">
    <property type="entry name" value="Prepilin_peptidase/N-MTase"/>
</dbReference>
<feature type="transmembrane region" description="Helical" evidence="7">
    <location>
        <begin position="150"/>
        <end position="171"/>
    </location>
</feature>
<feature type="transmembrane region" description="Helical" evidence="7">
    <location>
        <begin position="183"/>
        <end position="210"/>
    </location>
</feature>
<accession>A0A374NRC6</accession>
<dbReference type="RefSeq" id="WP_117982394.1">
    <property type="nucleotide sequence ID" value="NZ_QSOE01000030.1"/>
</dbReference>
<evidence type="ECO:0000256" key="5">
    <source>
        <dbReference type="ARBA" id="ARBA00022989"/>
    </source>
</evidence>
<dbReference type="Proteomes" id="UP000262524">
    <property type="component" value="Unassembled WGS sequence"/>
</dbReference>
<dbReference type="Pfam" id="PF01478">
    <property type="entry name" value="Peptidase_A24"/>
    <property type="match status" value="1"/>
</dbReference>
<dbReference type="AlphaFoldDB" id="A0A374NRC6"/>
<dbReference type="PANTHER" id="PTHR30487">
    <property type="entry name" value="TYPE 4 PREPILIN-LIKE PROTEINS LEADER PEPTIDE-PROCESSING ENZYME"/>
    <property type="match status" value="1"/>
</dbReference>
<comment type="subcellular location">
    <subcellularLocation>
        <location evidence="1">Cell membrane</location>
        <topology evidence="1">Multi-pass membrane protein</topology>
    </subcellularLocation>
</comment>
<keyword evidence="6 7" id="KW-0472">Membrane</keyword>
<evidence type="ECO:0000256" key="6">
    <source>
        <dbReference type="ARBA" id="ARBA00023136"/>
    </source>
</evidence>
<reference evidence="10 11" key="1">
    <citation type="submission" date="2018-08" db="EMBL/GenBank/DDBJ databases">
        <title>A genome reference for cultivated species of the human gut microbiota.</title>
        <authorList>
            <person name="Zou Y."/>
            <person name="Xue W."/>
            <person name="Luo G."/>
        </authorList>
    </citation>
    <scope>NUCLEOTIDE SEQUENCE [LARGE SCALE GENOMIC DNA]</scope>
    <source>
        <strain evidence="10 11">TM10-1AC</strain>
    </source>
</reference>
<organism evidence="10 11">
    <name type="scientific">Anaerobutyricum hallii</name>
    <dbReference type="NCBI Taxonomy" id="39488"/>
    <lineage>
        <taxon>Bacteria</taxon>
        <taxon>Bacillati</taxon>
        <taxon>Bacillota</taxon>
        <taxon>Clostridia</taxon>
        <taxon>Lachnospirales</taxon>
        <taxon>Lachnospiraceae</taxon>
        <taxon>Anaerobutyricum</taxon>
    </lineage>
</organism>
<feature type="domain" description="Prepilin type IV endopeptidase peptidase" evidence="8">
    <location>
        <begin position="108"/>
        <end position="211"/>
    </location>
</feature>
<keyword evidence="3" id="KW-1003">Cell membrane</keyword>
<dbReference type="PANTHER" id="PTHR30487:SF0">
    <property type="entry name" value="PREPILIN LEADER PEPTIDASE_N-METHYLTRANSFERASE-RELATED"/>
    <property type="match status" value="1"/>
</dbReference>
<feature type="transmembrane region" description="Helical" evidence="7">
    <location>
        <begin position="127"/>
        <end position="145"/>
    </location>
</feature>
<evidence type="ECO:0000313" key="10">
    <source>
        <dbReference type="EMBL" id="RGI89056.1"/>
    </source>
</evidence>
<sequence>MLLLLEIIPYVTIFLFGIVVGSFLNVCIYRLPKQESIVKVPSHCMSCGAQLRWYDLVPLFSWLILRGRCRRCKAAISIQYPLIEGLNGILWVFVFIVNGMNGMSLVYCFMTSALLTLSVIDWRTFEIPFGINVFLGILGLVAVVLDKEEWLSHIIGAVCVSVFLLLLYVLTQGRAIGGGDIKLMAACGLLIGWQRIILAFLLGCILGSIIHIIRMKVRGEGHILAMGPYLAAGVFLAALFGQEWITWYLSLLGI</sequence>